<proteinExistence type="inferred from homology"/>
<dbReference type="Pfam" id="PF00593">
    <property type="entry name" value="TonB_dep_Rec_b-barrel"/>
    <property type="match status" value="1"/>
</dbReference>
<evidence type="ECO:0000313" key="17">
    <source>
        <dbReference type="Proteomes" id="UP000265509"/>
    </source>
</evidence>
<dbReference type="InterPro" id="IPR039426">
    <property type="entry name" value="TonB-dep_rcpt-like"/>
</dbReference>
<evidence type="ECO:0000256" key="11">
    <source>
        <dbReference type="PROSITE-ProRule" id="PRU01360"/>
    </source>
</evidence>
<evidence type="ECO:0000259" key="15">
    <source>
        <dbReference type="Pfam" id="PF07715"/>
    </source>
</evidence>
<evidence type="ECO:0000256" key="3">
    <source>
        <dbReference type="ARBA" id="ARBA00022452"/>
    </source>
</evidence>
<evidence type="ECO:0000256" key="1">
    <source>
        <dbReference type="ARBA" id="ARBA00004571"/>
    </source>
</evidence>
<evidence type="ECO:0000259" key="14">
    <source>
        <dbReference type="Pfam" id="PF00593"/>
    </source>
</evidence>
<dbReference type="PANTHER" id="PTHR32552">
    <property type="entry name" value="FERRICHROME IRON RECEPTOR-RELATED"/>
    <property type="match status" value="1"/>
</dbReference>
<keyword evidence="9 11" id="KW-0472">Membrane</keyword>
<keyword evidence="16" id="KW-0675">Receptor</keyword>
<dbReference type="EMBL" id="QRAN01000025">
    <property type="protein sequence ID" value="RLQ20507.1"/>
    <property type="molecule type" value="Genomic_DNA"/>
</dbReference>
<dbReference type="PANTHER" id="PTHR32552:SF81">
    <property type="entry name" value="TONB-DEPENDENT OUTER MEMBRANE RECEPTOR"/>
    <property type="match status" value="1"/>
</dbReference>
<name>A0A3L7DS66_9GAMM</name>
<dbReference type="GO" id="GO:0006826">
    <property type="term" value="P:iron ion transport"/>
    <property type="evidence" value="ECO:0007669"/>
    <property type="project" value="UniProtKB-KW"/>
</dbReference>
<keyword evidence="2 11" id="KW-0813">Transport</keyword>
<keyword evidence="8 12" id="KW-0798">TonB box</keyword>
<evidence type="ECO:0000256" key="2">
    <source>
        <dbReference type="ARBA" id="ARBA00022448"/>
    </source>
</evidence>
<keyword evidence="6" id="KW-0408">Iron</keyword>
<comment type="similarity">
    <text evidence="11 12">Belongs to the TonB-dependent receptor family.</text>
</comment>
<evidence type="ECO:0000256" key="9">
    <source>
        <dbReference type="ARBA" id="ARBA00023136"/>
    </source>
</evidence>
<dbReference type="AlphaFoldDB" id="A0A3L7DS66"/>
<evidence type="ECO:0000256" key="5">
    <source>
        <dbReference type="ARBA" id="ARBA00022692"/>
    </source>
</evidence>
<feature type="chain" id="PRO_5017940572" evidence="13">
    <location>
        <begin position="31"/>
        <end position="841"/>
    </location>
</feature>
<comment type="caution">
    <text evidence="16">The sequence shown here is derived from an EMBL/GenBank/DDBJ whole genome shotgun (WGS) entry which is preliminary data.</text>
</comment>
<dbReference type="Proteomes" id="UP000265509">
    <property type="component" value="Unassembled WGS sequence"/>
</dbReference>
<dbReference type="InterPro" id="IPR036942">
    <property type="entry name" value="Beta-barrel_TonB_sf"/>
</dbReference>
<evidence type="ECO:0000256" key="8">
    <source>
        <dbReference type="ARBA" id="ARBA00023077"/>
    </source>
</evidence>
<accession>A0A3L7DS66</accession>
<keyword evidence="17" id="KW-1185">Reference proteome</keyword>
<reference evidence="16 17" key="1">
    <citation type="submission" date="2018-07" db="EMBL/GenBank/DDBJ databases">
        <title>Halioglobus sp. genome submission.</title>
        <authorList>
            <person name="Ye M.-Q."/>
            <person name="Du Z.-J."/>
        </authorList>
    </citation>
    <scope>NUCLEOTIDE SEQUENCE [LARGE SCALE GENOMIC DNA]</scope>
    <source>
        <strain evidence="16 17">U0301</strain>
    </source>
</reference>
<feature type="signal peptide" evidence="13">
    <location>
        <begin position="1"/>
        <end position="30"/>
    </location>
</feature>
<dbReference type="Gene3D" id="2.40.170.20">
    <property type="entry name" value="TonB-dependent receptor, beta-barrel domain"/>
    <property type="match status" value="2"/>
</dbReference>
<dbReference type="InterPro" id="IPR000531">
    <property type="entry name" value="Beta-barrel_TonB"/>
</dbReference>
<comment type="subcellular location">
    <subcellularLocation>
        <location evidence="1 11">Cell outer membrane</location>
        <topology evidence="1 11">Multi-pass membrane protein</topology>
    </subcellularLocation>
</comment>
<dbReference type="Pfam" id="PF07715">
    <property type="entry name" value="Plug"/>
    <property type="match status" value="1"/>
</dbReference>
<evidence type="ECO:0000256" key="4">
    <source>
        <dbReference type="ARBA" id="ARBA00022496"/>
    </source>
</evidence>
<keyword evidence="10 11" id="KW-0998">Cell outer membrane</keyword>
<dbReference type="InterPro" id="IPR012910">
    <property type="entry name" value="Plug_dom"/>
</dbReference>
<dbReference type="OrthoDB" id="5710578at2"/>
<evidence type="ECO:0000256" key="7">
    <source>
        <dbReference type="ARBA" id="ARBA00023065"/>
    </source>
</evidence>
<dbReference type="GO" id="GO:0009279">
    <property type="term" value="C:cell outer membrane"/>
    <property type="evidence" value="ECO:0007669"/>
    <property type="project" value="UniProtKB-SubCell"/>
</dbReference>
<evidence type="ECO:0000256" key="12">
    <source>
        <dbReference type="RuleBase" id="RU003357"/>
    </source>
</evidence>
<keyword evidence="3 11" id="KW-1134">Transmembrane beta strand</keyword>
<dbReference type="RefSeq" id="WP_117957044.1">
    <property type="nucleotide sequence ID" value="NZ_QRAN01000025.1"/>
</dbReference>
<evidence type="ECO:0000256" key="6">
    <source>
        <dbReference type="ARBA" id="ARBA00023004"/>
    </source>
</evidence>
<gene>
    <name evidence="16" type="ORF">DWB85_17305</name>
</gene>
<dbReference type="PROSITE" id="PS52016">
    <property type="entry name" value="TONB_DEPENDENT_REC_3"/>
    <property type="match status" value="1"/>
</dbReference>
<protein>
    <submittedName>
        <fullName evidence="16">TonB-dependent receptor</fullName>
    </submittedName>
</protein>
<feature type="domain" description="TonB-dependent receptor plug" evidence="15">
    <location>
        <begin position="50"/>
        <end position="160"/>
    </location>
</feature>
<organism evidence="16 17">
    <name type="scientific">Seongchinamella sediminis</name>
    <dbReference type="NCBI Taxonomy" id="2283635"/>
    <lineage>
        <taxon>Bacteria</taxon>
        <taxon>Pseudomonadati</taxon>
        <taxon>Pseudomonadota</taxon>
        <taxon>Gammaproteobacteria</taxon>
        <taxon>Cellvibrionales</taxon>
        <taxon>Halieaceae</taxon>
        <taxon>Seongchinamella</taxon>
    </lineage>
</organism>
<evidence type="ECO:0000313" key="16">
    <source>
        <dbReference type="EMBL" id="RLQ20507.1"/>
    </source>
</evidence>
<feature type="domain" description="TonB-dependent receptor-like beta-barrel" evidence="14">
    <location>
        <begin position="346"/>
        <end position="754"/>
    </location>
</feature>
<evidence type="ECO:0000256" key="13">
    <source>
        <dbReference type="SAM" id="SignalP"/>
    </source>
</evidence>
<keyword evidence="4" id="KW-0410">Iron transport</keyword>
<evidence type="ECO:0000256" key="10">
    <source>
        <dbReference type="ARBA" id="ARBA00023237"/>
    </source>
</evidence>
<keyword evidence="7" id="KW-0406">Ion transport</keyword>
<keyword evidence="13" id="KW-0732">Signal</keyword>
<dbReference type="SUPFAM" id="SSF56935">
    <property type="entry name" value="Porins"/>
    <property type="match status" value="1"/>
</dbReference>
<keyword evidence="5 11" id="KW-0812">Transmembrane</keyword>
<sequence length="841" mass="92080">MKTPTFTSYRPLAVAVALASVAGFTGPTMAQGGSALEEVIVTAQKREETNQEIPISITALSESALNKRGIRNSGDLIGEVAGMGGFEAPGAKGTTVLSMRGMAGGSPANLSLDPAVTIYLDGIFLGKQVGAATDVAEIERVEVLRGPQGTLYGRNSTGGAVNFISRKPSGEFGVRATGGIGSYSQRDLKLNVDLPAIGEVGEGLGSLAAAVGYQTRKRDHLYDNDSPGQEDFNDRDREAYRLSLKWDISDSFFVDYTYDHSELDEANALEQVVGFTPVDAAGLVPRIAALQGVLAGAQFWASQPGTDPRIGSRWIPSIQQTIADYQAAEARGSGRQDEGHSDHAPFTNTELKGHALTLTWDVGDITFKSITGYRETESYVFGDLEDIDSRLDANGIGSYNDLVHLTLGQLYGATGGFDPGIPQLPFDAIWDSIDTIGAFHSKQDTTSEYEQFSQELQMVGSTDSVDYVLGLFYFEDDGEYRRDAIFAAPLAGTAAQYYDNSTEAIAAYGQATWRPGWMEERFAFTLGLRYTEEDKDIDYDYPPYFSPFAGTVPGQAISLEESFDNVSGNFTVAYQATDDINAFIRYSTGYRSGGFNGEIFNNPYDEEDVEQWEIGIKSDWWDGRMRVNASLYTYIWEDIQSTTIDTSGGSASTKVVNAGEADRWGGEVEFLVAPVDDLILSLSYAHIDGDFEEFPDVCGLNDFADTCLRGEKYAKRASSPDNQVSFSADYVFARTALGEWTGYLQVNWQDEWYESPLWSAVVSDQPVVFPHQGMDERTLVSARLSLEEIELGDGRMRVTLWGDNLTDEDYPVYSINFGSLGPITEQYGDPRTYGLEVAYEY</sequence>